<comment type="similarity">
    <text evidence="2">Belongs to the ATPase alpha/beta chains family.</text>
</comment>
<evidence type="ECO:0000256" key="12">
    <source>
        <dbReference type="ARBA" id="ARBA00023310"/>
    </source>
</evidence>
<dbReference type="GO" id="GO:0046961">
    <property type="term" value="F:proton-transporting ATPase activity, rotational mechanism"/>
    <property type="evidence" value="ECO:0007669"/>
    <property type="project" value="EnsemblFungi"/>
</dbReference>
<evidence type="ECO:0000256" key="10">
    <source>
        <dbReference type="ARBA" id="ARBA00023136"/>
    </source>
</evidence>
<dbReference type="FunFam" id="1.10.1140.10:FF:000001">
    <property type="entry name" value="ATP synthase subunit beta"/>
    <property type="match status" value="1"/>
</dbReference>
<keyword evidence="5 14" id="KW-0547">Nucleotide-binding</keyword>
<dbReference type="PROSITE" id="PS00152">
    <property type="entry name" value="ATPASE_ALPHA_BETA"/>
    <property type="match status" value="1"/>
</dbReference>
<proteinExistence type="inferred from homology"/>
<comment type="function">
    <text evidence="14">Produces ATP from ADP in the presence of a proton gradient across the membrane.</text>
</comment>
<dbReference type="EMBL" id="KQ965311">
    <property type="protein sequence ID" value="KXN64650.1"/>
    <property type="molecule type" value="Genomic_DNA"/>
</dbReference>
<dbReference type="PIRSF" id="PIRSF039072">
    <property type="entry name" value="ATPase_subunit_beta"/>
    <property type="match status" value="1"/>
</dbReference>
<keyword evidence="12 14" id="KW-0066">ATP synthesis</keyword>
<dbReference type="InterPro" id="IPR000194">
    <property type="entry name" value="ATPase_F1/V1/A1_a/bsu_nucl-bd"/>
</dbReference>
<keyword evidence="17" id="KW-1185">Reference proteome</keyword>
<keyword evidence="10" id="KW-0472">Membrane</keyword>
<dbReference type="PANTHER" id="PTHR15184">
    <property type="entry name" value="ATP SYNTHASE"/>
    <property type="match status" value="1"/>
</dbReference>
<gene>
    <name evidence="16" type="ORF">CONCODRAFT_14163</name>
</gene>
<evidence type="ECO:0000256" key="6">
    <source>
        <dbReference type="ARBA" id="ARBA00022781"/>
    </source>
</evidence>
<dbReference type="GO" id="GO:0045259">
    <property type="term" value="C:proton-transporting ATP synthase complex"/>
    <property type="evidence" value="ECO:0007669"/>
    <property type="project" value="UniProtKB-KW"/>
</dbReference>
<dbReference type="InterPro" id="IPR055190">
    <property type="entry name" value="ATP-synt_VA_C"/>
</dbReference>
<protein>
    <recommendedName>
        <fullName evidence="14">ATP synthase subunit beta</fullName>
        <ecNumber evidence="14">7.1.2.2</ecNumber>
    </recommendedName>
</protein>
<dbReference type="InterPro" id="IPR027417">
    <property type="entry name" value="P-loop_NTPase"/>
</dbReference>
<dbReference type="EC" id="7.1.2.2" evidence="14"/>
<feature type="domain" description="AAA+ ATPase" evidence="15">
    <location>
        <begin position="172"/>
        <end position="441"/>
    </location>
</feature>
<dbReference type="Pfam" id="PF22919">
    <property type="entry name" value="ATP-synt_VA_C"/>
    <property type="match status" value="1"/>
</dbReference>
<organism evidence="16 17">
    <name type="scientific">Conidiobolus coronatus (strain ATCC 28846 / CBS 209.66 / NRRL 28638)</name>
    <name type="common">Delacroixia coronata</name>
    <dbReference type="NCBI Taxonomy" id="796925"/>
    <lineage>
        <taxon>Eukaryota</taxon>
        <taxon>Fungi</taxon>
        <taxon>Fungi incertae sedis</taxon>
        <taxon>Zoopagomycota</taxon>
        <taxon>Entomophthoromycotina</taxon>
        <taxon>Entomophthoromycetes</taxon>
        <taxon>Entomophthorales</taxon>
        <taxon>Ancylistaceae</taxon>
        <taxon>Conidiobolus</taxon>
    </lineage>
</organism>
<dbReference type="OMA" id="SMEEGGW"/>
<keyword evidence="7 14" id="KW-0067">ATP-binding</keyword>
<evidence type="ECO:0000256" key="3">
    <source>
        <dbReference type="ARBA" id="ARBA00011648"/>
    </source>
</evidence>
<dbReference type="SUPFAM" id="SSF50615">
    <property type="entry name" value="N-terminal domain of alpha and beta subunits of F1 ATP synthase"/>
    <property type="match status" value="1"/>
</dbReference>
<dbReference type="Proteomes" id="UP000070444">
    <property type="component" value="Unassembled WGS sequence"/>
</dbReference>
<comment type="subcellular location">
    <subcellularLocation>
        <location evidence="1">Membrane</location>
    </subcellularLocation>
</comment>
<dbReference type="InterPro" id="IPR050053">
    <property type="entry name" value="ATPase_alpha/beta_chains"/>
</dbReference>
<keyword evidence="11 14" id="KW-0139">CF(1)</keyword>
<dbReference type="OrthoDB" id="14523at2759"/>
<dbReference type="CDD" id="cd18110">
    <property type="entry name" value="ATP-synt_F1_beta_C"/>
    <property type="match status" value="1"/>
</dbReference>
<dbReference type="FunFam" id="2.40.10.170:FF:000004">
    <property type="entry name" value="ATP synthase subunit beta"/>
    <property type="match status" value="1"/>
</dbReference>
<comment type="catalytic activity">
    <reaction evidence="13 14">
        <text>ATP + H2O + 4 H(+)(in) = ADP + phosphate + 5 H(+)(out)</text>
        <dbReference type="Rhea" id="RHEA:57720"/>
        <dbReference type="ChEBI" id="CHEBI:15377"/>
        <dbReference type="ChEBI" id="CHEBI:15378"/>
        <dbReference type="ChEBI" id="CHEBI:30616"/>
        <dbReference type="ChEBI" id="CHEBI:43474"/>
        <dbReference type="ChEBI" id="CHEBI:456216"/>
        <dbReference type="EC" id="7.1.2.2"/>
    </reaction>
</comment>
<evidence type="ECO:0000256" key="11">
    <source>
        <dbReference type="ARBA" id="ARBA00023196"/>
    </source>
</evidence>
<dbReference type="SUPFAM" id="SSF47917">
    <property type="entry name" value="C-terminal domain of alpha and beta subunits of F1 ATP synthase"/>
    <property type="match status" value="1"/>
</dbReference>
<dbReference type="InterPro" id="IPR004100">
    <property type="entry name" value="ATPase_F1/V1/A1_a/bsu_N"/>
</dbReference>
<name>A0A137NPI4_CONC2</name>
<reference evidence="16 17" key="1">
    <citation type="journal article" date="2015" name="Genome Biol. Evol.">
        <title>Phylogenomic analyses indicate that early fungi evolved digesting cell walls of algal ancestors of land plants.</title>
        <authorList>
            <person name="Chang Y."/>
            <person name="Wang S."/>
            <person name="Sekimoto S."/>
            <person name="Aerts A.L."/>
            <person name="Choi C."/>
            <person name="Clum A."/>
            <person name="LaButti K.M."/>
            <person name="Lindquist E.A."/>
            <person name="Yee Ngan C."/>
            <person name="Ohm R.A."/>
            <person name="Salamov A.A."/>
            <person name="Grigoriev I.V."/>
            <person name="Spatafora J.W."/>
            <person name="Berbee M.L."/>
        </authorList>
    </citation>
    <scope>NUCLEOTIDE SEQUENCE [LARGE SCALE GENOMIC DNA]</scope>
    <source>
        <strain evidence="16 17">NRRL 28638</strain>
    </source>
</reference>
<evidence type="ECO:0000256" key="9">
    <source>
        <dbReference type="ARBA" id="ARBA00023065"/>
    </source>
</evidence>
<dbReference type="GO" id="GO:0046933">
    <property type="term" value="F:proton-transporting ATP synthase activity, rotational mechanism"/>
    <property type="evidence" value="ECO:0007669"/>
    <property type="project" value="EnsemblFungi"/>
</dbReference>
<keyword evidence="4" id="KW-0813">Transport</keyword>
<dbReference type="InterPro" id="IPR003593">
    <property type="entry name" value="AAA+_ATPase"/>
</dbReference>
<evidence type="ECO:0000313" key="17">
    <source>
        <dbReference type="Proteomes" id="UP000070444"/>
    </source>
</evidence>
<evidence type="ECO:0000256" key="5">
    <source>
        <dbReference type="ARBA" id="ARBA00022741"/>
    </source>
</evidence>
<evidence type="ECO:0000256" key="7">
    <source>
        <dbReference type="ARBA" id="ARBA00022840"/>
    </source>
</evidence>
<dbReference type="CDD" id="cd18115">
    <property type="entry name" value="ATP-synt_F1_beta_N"/>
    <property type="match status" value="1"/>
</dbReference>
<evidence type="ECO:0000259" key="15">
    <source>
        <dbReference type="SMART" id="SM00382"/>
    </source>
</evidence>
<dbReference type="InterPro" id="IPR005722">
    <property type="entry name" value="ATP_synth_F1_bsu"/>
</dbReference>
<dbReference type="Gene3D" id="1.10.1140.10">
    <property type="entry name" value="Bovine Mitochondrial F1-atpase, Atp Synthase Beta Chain, Chain D, domain 3"/>
    <property type="match status" value="1"/>
</dbReference>
<dbReference type="Gene3D" id="2.40.10.170">
    <property type="match status" value="1"/>
</dbReference>
<evidence type="ECO:0000256" key="2">
    <source>
        <dbReference type="ARBA" id="ARBA00008936"/>
    </source>
</evidence>
<dbReference type="FunFam" id="3.40.50.300:FF:000026">
    <property type="entry name" value="ATP synthase subunit beta"/>
    <property type="match status" value="1"/>
</dbReference>
<dbReference type="AlphaFoldDB" id="A0A137NPI4"/>
<dbReference type="Gene3D" id="3.40.50.300">
    <property type="entry name" value="P-loop containing nucleotide triphosphate hydrolases"/>
    <property type="match status" value="1"/>
</dbReference>
<evidence type="ECO:0000256" key="8">
    <source>
        <dbReference type="ARBA" id="ARBA00022967"/>
    </source>
</evidence>
<dbReference type="GO" id="GO:0005743">
    <property type="term" value="C:mitochondrial inner membrane"/>
    <property type="evidence" value="ECO:0007669"/>
    <property type="project" value="EnsemblFungi"/>
</dbReference>
<dbReference type="InterPro" id="IPR020003">
    <property type="entry name" value="ATPase_a/bsu_AS"/>
</dbReference>
<dbReference type="PANTHER" id="PTHR15184:SF71">
    <property type="entry name" value="ATP SYNTHASE SUBUNIT BETA, MITOCHONDRIAL"/>
    <property type="match status" value="1"/>
</dbReference>
<dbReference type="SMART" id="SM00382">
    <property type="entry name" value="AAA"/>
    <property type="match status" value="1"/>
</dbReference>
<dbReference type="NCBIfam" id="TIGR01039">
    <property type="entry name" value="atpD"/>
    <property type="match status" value="1"/>
</dbReference>
<keyword evidence="6" id="KW-0375">Hydrogen ion transport</keyword>
<sequence>MVMLTRSVARLAARKAPFVNTVRSYATENKLGNGQIRSVIGAVVDVQFDQEALPPILNALEVQGHNSRLVLEVSQHLGENTVRTIAMDGTEGLVRGQQVVDTGYPIRVPVGPECLGRIMNVIGEPVDERGPIKTKKLASIHAAPPEFVDQSTTPEILETGIKVVDLLAPYARGGKIGLFGGAGVGKTVFIQELINNVAKAHGGYSVFAGVGERTREGNDLYHEMIQTGVIQLEGQSKAALVYGQMNEPPGARARVALTGLTVAEYFRDEEGQDVLLFIDNIFRFTQAGSEVSALLGRIPSAVGYQPTLATDMGLMQERITTTKKGSITSVQAIYVPADDLTDPAPATTFAHLDATTVLSRSISELGIYPAVDPLDSKSRMLDPRIVGEEHYEIATGVQKILQSYKSLQDIIAILGMDELSEDDKLTVERARKIQRFMSQPFAVATIFTGYEGKLVKLKDTIRSFKEILGGKHDSLPEAAFYMAGDIDDVVRKAADIAKEMSAN</sequence>
<keyword evidence="8" id="KW-1278">Translocase</keyword>
<dbReference type="SUPFAM" id="SSF52540">
    <property type="entry name" value="P-loop containing nucleoside triphosphate hydrolases"/>
    <property type="match status" value="1"/>
</dbReference>
<dbReference type="CDD" id="cd01133">
    <property type="entry name" value="F1-ATPase_beta_CD"/>
    <property type="match status" value="1"/>
</dbReference>
<dbReference type="GO" id="GO:0043531">
    <property type="term" value="F:ADP binding"/>
    <property type="evidence" value="ECO:0007669"/>
    <property type="project" value="EnsemblFungi"/>
</dbReference>
<dbReference type="STRING" id="796925.A0A137NPI4"/>
<comment type="subunit">
    <text evidence="14">F-type ATPases have 2 components, CF(1) - the catalytic core - and CF(0) - the membrane proton channel. CF(1) and CF(0) have multiple subunits.</text>
</comment>
<evidence type="ECO:0000256" key="4">
    <source>
        <dbReference type="ARBA" id="ARBA00022448"/>
    </source>
</evidence>
<dbReference type="Pfam" id="PF00006">
    <property type="entry name" value="ATP-synt_ab"/>
    <property type="match status" value="1"/>
</dbReference>
<comment type="subunit">
    <text evidence="3">F-type ATPases have 2 components, CF(1) - the catalytic core - and CF(0) - the membrane proton channel. CF(1) has five subunits: alpha(3), beta(3), gamma(1), delta(1), epsilon(1). CF(0) has three main subunits: a, b and c.</text>
</comment>
<keyword evidence="9" id="KW-0406">Ion transport</keyword>
<dbReference type="GO" id="GO:0005524">
    <property type="term" value="F:ATP binding"/>
    <property type="evidence" value="ECO:0007669"/>
    <property type="project" value="UniProtKB-KW"/>
</dbReference>
<evidence type="ECO:0000256" key="14">
    <source>
        <dbReference type="RuleBase" id="RU003553"/>
    </source>
</evidence>
<dbReference type="GO" id="GO:0016887">
    <property type="term" value="F:ATP hydrolysis activity"/>
    <property type="evidence" value="ECO:0007669"/>
    <property type="project" value="EnsemblFungi"/>
</dbReference>
<evidence type="ECO:0000256" key="13">
    <source>
        <dbReference type="ARBA" id="ARBA00048383"/>
    </source>
</evidence>
<dbReference type="InterPro" id="IPR036121">
    <property type="entry name" value="ATPase_F1/V1/A1_a/bsu_N_sf"/>
</dbReference>
<evidence type="ECO:0000256" key="1">
    <source>
        <dbReference type="ARBA" id="ARBA00004370"/>
    </source>
</evidence>
<evidence type="ECO:0000313" key="16">
    <source>
        <dbReference type="EMBL" id="KXN64650.1"/>
    </source>
</evidence>
<dbReference type="HAMAP" id="MF_01347">
    <property type="entry name" value="ATP_synth_beta_bact"/>
    <property type="match status" value="1"/>
</dbReference>
<dbReference type="InterPro" id="IPR024034">
    <property type="entry name" value="ATPase_F1/V1_b/a_C"/>
</dbReference>
<dbReference type="Pfam" id="PF02874">
    <property type="entry name" value="ATP-synt_ab_N"/>
    <property type="match status" value="1"/>
</dbReference>
<accession>A0A137NPI4</accession>
<dbReference type="GO" id="GO:0042776">
    <property type="term" value="P:proton motive force-driven mitochondrial ATP synthesis"/>
    <property type="evidence" value="ECO:0007669"/>
    <property type="project" value="EnsemblFungi"/>
</dbReference>